<dbReference type="Gene3D" id="1.10.150.240">
    <property type="entry name" value="Putative phosphatase, domain 2"/>
    <property type="match status" value="1"/>
</dbReference>
<dbReference type="InterPro" id="IPR041492">
    <property type="entry name" value="HAD_2"/>
</dbReference>
<organism evidence="1 2">
    <name type="scientific">Kineothrix sedimenti</name>
    <dbReference type="NCBI Taxonomy" id="3123317"/>
    <lineage>
        <taxon>Bacteria</taxon>
        <taxon>Bacillati</taxon>
        <taxon>Bacillota</taxon>
        <taxon>Clostridia</taxon>
        <taxon>Lachnospirales</taxon>
        <taxon>Lachnospiraceae</taxon>
        <taxon>Kineothrix</taxon>
    </lineage>
</organism>
<dbReference type="SFLD" id="SFLDG01129">
    <property type="entry name" value="C1.5:_HAD__Beta-PGM__Phosphata"/>
    <property type="match status" value="1"/>
</dbReference>
<dbReference type="SUPFAM" id="SSF56784">
    <property type="entry name" value="HAD-like"/>
    <property type="match status" value="1"/>
</dbReference>
<reference evidence="1 2" key="1">
    <citation type="submission" date="2024-02" db="EMBL/GenBank/DDBJ databases">
        <title>Bacterial strain from lacustrine sediment.</title>
        <authorList>
            <person name="Petit C."/>
            <person name="Fadhlaoui K."/>
        </authorList>
    </citation>
    <scope>NUCLEOTIDE SEQUENCE [LARGE SCALE GENOMIC DNA]</scope>
    <source>
        <strain evidence="1 2">IPX-CK</strain>
    </source>
</reference>
<accession>A0ABZ3F3V2</accession>
<name>A0ABZ3F3V2_9FIRM</name>
<dbReference type="InterPro" id="IPR023198">
    <property type="entry name" value="PGP-like_dom2"/>
</dbReference>
<dbReference type="InterPro" id="IPR036412">
    <property type="entry name" value="HAD-like_sf"/>
</dbReference>
<dbReference type="Gene3D" id="3.40.50.1000">
    <property type="entry name" value="HAD superfamily/HAD-like"/>
    <property type="match status" value="1"/>
</dbReference>
<dbReference type="PANTHER" id="PTHR18901">
    <property type="entry name" value="2-DEOXYGLUCOSE-6-PHOSPHATE PHOSPHATASE 2"/>
    <property type="match status" value="1"/>
</dbReference>
<dbReference type="CDD" id="cd07505">
    <property type="entry name" value="HAD_BPGM-like"/>
    <property type="match status" value="1"/>
</dbReference>
<dbReference type="RefSeq" id="WP_342759787.1">
    <property type="nucleotide sequence ID" value="NZ_CP146256.1"/>
</dbReference>
<dbReference type="EMBL" id="CP146256">
    <property type="protein sequence ID" value="XAH76212.1"/>
    <property type="molecule type" value="Genomic_DNA"/>
</dbReference>
<protein>
    <submittedName>
        <fullName evidence="1">HAD family phosphatase</fullName>
    </submittedName>
</protein>
<evidence type="ECO:0000313" key="2">
    <source>
        <dbReference type="Proteomes" id="UP001451571"/>
    </source>
</evidence>
<keyword evidence="2" id="KW-1185">Reference proteome</keyword>
<proteinExistence type="predicted"/>
<dbReference type="PANTHER" id="PTHR18901:SF38">
    <property type="entry name" value="PSEUDOURIDINE-5'-PHOSPHATASE"/>
    <property type="match status" value="1"/>
</dbReference>
<gene>
    <name evidence="1" type="ORF">V6984_10785</name>
</gene>
<dbReference type="Proteomes" id="UP001451571">
    <property type="component" value="Chromosome"/>
</dbReference>
<evidence type="ECO:0000313" key="1">
    <source>
        <dbReference type="EMBL" id="XAH76212.1"/>
    </source>
</evidence>
<sequence>MKAYIFDLDGTLLDSMGVWEQIDAEFLTKRGIEMPPDYISAVCALSFQETAAYTIERFGLPVSVDELLKAWNAMAVHAYGHTVALKPYAREFLTAVKERGVKLGIATSLPAALYEPSLRGHGIIEMFDVVCSTDEVGLGKSSPEVFLYTADKLGAAPKECVVFEDILQAIQSAKLAGMVVYGVFDEASKEQWAAIQKIADGVLYDFKDAPLPQ</sequence>
<dbReference type="InterPro" id="IPR023214">
    <property type="entry name" value="HAD_sf"/>
</dbReference>
<dbReference type="SFLD" id="SFLDS00003">
    <property type="entry name" value="Haloacid_Dehalogenase"/>
    <property type="match status" value="1"/>
</dbReference>
<dbReference type="PRINTS" id="PR00413">
    <property type="entry name" value="HADHALOGNASE"/>
</dbReference>
<dbReference type="InterPro" id="IPR006439">
    <property type="entry name" value="HAD-SF_hydro_IA"/>
</dbReference>
<dbReference type="NCBIfam" id="TIGR01509">
    <property type="entry name" value="HAD-SF-IA-v3"/>
    <property type="match status" value="1"/>
</dbReference>
<dbReference type="Pfam" id="PF13419">
    <property type="entry name" value="HAD_2"/>
    <property type="match status" value="1"/>
</dbReference>